<dbReference type="GeneID" id="9229161"/>
<sequence length="522" mass="59383">MAYSSERPGSGYADDSASQIELLLGGEDEGSPKRPKKTVWTAQRCYRCLQNLLHDLILHQRRRFRCRNSSRTHTLWQSFRLLSYLVGGFILVSVVQAICHPSYERPPEHYSRLHQKILSSTESGRANPDNEKIFIAANIIREDLIRGPWGASLLELVTLLGARNVFVSIYENDSGNATSEALMELQDKLPCNSSVVAGDHLRLSDLPKTTAPGGKKRIKRIAYLAEVRNRALRPLNSSYTPDSTEPSERGFRHTTEQFDRVLFLNDIYFSATDAAQLLFSTNAEKTGRPDYRAACAIDFTANVMFYDTFVVRDMEGYGMGLMFFPWFPAVGKSESRQDVLAEKDAVRVRSCWGGMVAFDAQIFQSKNSNNQSELAITFRHEPEPFWEAAECCLIFADTETGSPAGVYINPFIRVAYTENTWIWLGFFRRYERIFANLQWIVSKIGYPEYNPRRLHNPGQVVKEKVWVNGEDESQPGSFQMLERRAGAGGFCGQRRMFVMKEDINAANKKGEKNWEKLPVPSR</sequence>
<accession>C5FIF3</accession>
<dbReference type="AlphaFoldDB" id="C5FIF3"/>
<keyword evidence="2" id="KW-1185">Reference proteome</keyword>
<gene>
    <name evidence="1" type="ORF">MCYG_02041</name>
</gene>
<dbReference type="HOGENOM" id="CLU_022271_0_0_1"/>
<organism evidence="1 2">
    <name type="scientific">Arthroderma otae (strain ATCC MYA-4605 / CBS 113480)</name>
    <name type="common">Microsporum canis</name>
    <dbReference type="NCBI Taxonomy" id="554155"/>
    <lineage>
        <taxon>Eukaryota</taxon>
        <taxon>Fungi</taxon>
        <taxon>Dikarya</taxon>
        <taxon>Ascomycota</taxon>
        <taxon>Pezizomycotina</taxon>
        <taxon>Eurotiomycetes</taxon>
        <taxon>Eurotiomycetidae</taxon>
        <taxon>Onygenales</taxon>
        <taxon>Arthrodermataceae</taxon>
        <taxon>Microsporum</taxon>
    </lineage>
</organism>
<proteinExistence type="predicted"/>
<dbReference type="OrthoDB" id="262547at2759"/>
<dbReference type="PANTHER" id="PTHR34144">
    <property type="entry name" value="CHROMOSOME 8, WHOLE GENOME SHOTGUN SEQUENCE"/>
    <property type="match status" value="1"/>
</dbReference>
<dbReference type="InterPro" id="IPR021047">
    <property type="entry name" value="Mannosyltransferase_CMT1"/>
</dbReference>
<dbReference type="VEuPathDB" id="FungiDB:MCYG_02041"/>
<evidence type="ECO:0000313" key="2">
    <source>
        <dbReference type="Proteomes" id="UP000002035"/>
    </source>
</evidence>
<dbReference type="EMBL" id="DS995702">
    <property type="protein sequence ID" value="EEQ29222.1"/>
    <property type="molecule type" value="Genomic_DNA"/>
</dbReference>
<dbReference type="Proteomes" id="UP000002035">
    <property type="component" value="Unassembled WGS sequence"/>
</dbReference>
<reference evidence="2" key="1">
    <citation type="journal article" date="2012" name="MBio">
        <title>Comparative genome analysis of Trichophyton rubrum and related dermatophytes reveals candidate genes involved in infection.</title>
        <authorList>
            <person name="Martinez D.A."/>
            <person name="Oliver B.G."/>
            <person name="Graeser Y."/>
            <person name="Goldberg J.M."/>
            <person name="Li W."/>
            <person name="Martinez-Rossi N.M."/>
            <person name="Monod M."/>
            <person name="Shelest E."/>
            <person name="Barton R.C."/>
            <person name="Birch E."/>
            <person name="Brakhage A.A."/>
            <person name="Chen Z."/>
            <person name="Gurr S.J."/>
            <person name="Heiman D."/>
            <person name="Heitman J."/>
            <person name="Kosti I."/>
            <person name="Rossi A."/>
            <person name="Saif S."/>
            <person name="Samalova M."/>
            <person name="Saunders C.W."/>
            <person name="Shea T."/>
            <person name="Summerbell R.C."/>
            <person name="Xu J."/>
            <person name="Young S."/>
            <person name="Zeng Q."/>
            <person name="Birren B.W."/>
            <person name="Cuomo C.A."/>
            <person name="White T.C."/>
        </authorList>
    </citation>
    <scope>NUCLEOTIDE SEQUENCE [LARGE SCALE GENOMIC DNA]</scope>
    <source>
        <strain evidence="2">ATCC MYA-4605 / CBS 113480</strain>
    </source>
</reference>
<protein>
    <submittedName>
        <fullName evidence="1">Uncharacterized protein</fullName>
    </submittedName>
</protein>
<dbReference type="eggNOG" id="ENOG502RYQA">
    <property type="taxonomic scope" value="Eukaryota"/>
</dbReference>
<dbReference type="Pfam" id="PF11735">
    <property type="entry name" value="CAP59_mtransfer"/>
    <property type="match status" value="1"/>
</dbReference>
<dbReference type="RefSeq" id="XP_002849107.1">
    <property type="nucleotide sequence ID" value="XM_002849061.1"/>
</dbReference>
<dbReference type="PANTHER" id="PTHR34144:SF8">
    <property type="entry name" value="GLYCOSYLTRANSFERASE FAMILY 69 PROTEIN"/>
    <property type="match status" value="1"/>
</dbReference>
<name>C5FIF3_ARTOC</name>
<evidence type="ECO:0000313" key="1">
    <source>
        <dbReference type="EMBL" id="EEQ29222.1"/>
    </source>
</evidence>
<dbReference type="OMA" id="GFQHANM"/>